<name>A0A9W6XSY6_9STRA</name>
<feature type="transmembrane region" description="Helical" evidence="11">
    <location>
        <begin position="21"/>
        <end position="43"/>
    </location>
</feature>
<protein>
    <submittedName>
        <fullName evidence="12">Unnamed protein product</fullName>
    </submittedName>
</protein>
<dbReference type="InterPro" id="IPR050970">
    <property type="entry name" value="Cl_channel_volt-gated"/>
</dbReference>
<dbReference type="Proteomes" id="UP001165121">
    <property type="component" value="Unassembled WGS sequence"/>
</dbReference>
<proteinExistence type="predicted"/>
<feature type="transmembrane region" description="Helical" evidence="11">
    <location>
        <begin position="63"/>
        <end position="86"/>
    </location>
</feature>
<keyword evidence="5 11" id="KW-1133">Transmembrane helix</keyword>
<feature type="transmembrane region" description="Helical" evidence="11">
    <location>
        <begin position="397"/>
        <end position="418"/>
    </location>
</feature>
<organism evidence="12 13">
    <name type="scientific">Phytophthora fragariaefolia</name>
    <dbReference type="NCBI Taxonomy" id="1490495"/>
    <lineage>
        <taxon>Eukaryota</taxon>
        <taxon>Sar</taxon>
        <taxon>Stramenopiles</taxon>
        <taxon>Oomycota</taxon>
        <taxon>Peronosporomycetes</taxon>
        <taxon>Peronosporales</taxon>
        <taxon>Peronosporaceae</taxon>
        <taxon>Phytophthora</taxon>
    </lineage>
</organism>
<dbReference type="EMBL" id="BSXT01001718">
    <property type="protein sequence ID" value="GMF44624.1"/>
    <property type="molecule type" value="Genomic_DNA"/>
</dbReference>
<keyword evidence="6" id="KW-0406">Ion transport</keyword>
<evidence type="ECO:0000256" key="11">
    <source>
        <dbReference type="SAM" id="Phobius"/>
    </source>
</evidence>
<dbReference type="Gene3D" id="1.10.3080.10">
    <property type="entry name" value="Clc chloride channel"/>
    <property type="match status" value="3"/>
</dbReference>
<evidence type="ECO:0000256" key="1">
    <source>
        <dbReference type="ARBA" id="ARBA00004141"/>
    </source>
</evidence>
<keyword evidence="2" id="KW-0813">Transport</keyword>
<evidence type="ECO:0000256" key="4">
    <source>
        <dbReference type="ARBA" id="ARBA00022737"/>
    </source>
</evidence>
<evidence type="ECO:0000256" key="7">
    <source>
        <dbReference type="ARBA" id="ARBA00023136"/>
    </source>
</evidence>
<dbReference type="InterPro" id="IPR014743">
    <property type="entry name" value="Cl-channel_core"/>
</dbReference>
<dbReference type="Gene3D" id="3.10.580.10">
    <property type="entry name" value="CBS-domain"/>
    <property type="match status" value="1"/>
</dbReference>
<dbReference type="PANTHER" id="PTHR45720">
    <property type="entry name" value="CHLORIDE CHANNEL PROTEIN 2"/>
    <property type="match status" value="1"/>
</dbReference>
<dbReference type="InterPro" id="IPR001807">
    <property type="entry name" value="ClC"/>
</dbReference>
<evidence type="ECO:0000256" key="8">
    <source>
        <dbReference type="ARBA" id="ARBA00023214"/>
    </source>
</evidence>
<feature type="transmembrane region" description="Helical" evidence="11">
    <location>
        <begin position="623"/>
        <end position="647"/>
    </location>
</feature>
<feature type="region of interest" description="Disordered" evidence="10">
    <location>
        <begin position="1327"/>
        <end position="1350"/>
    </location>
</feature>
<dbReference type="PANTHER" id="PTHR45720:SF10">
    <property type="entry name" value="CHLORIDE CHANNEL PROTEIN 2"/>
    <property type="match status" value="1"/>
</dbReference>
<dbReference type="OrthoDB" id="71637at2759"/>
<dbReference type="GO" id="GO:0016020">
    <property type="term" value="C:membrane"/>
    <property type="evidence" value="ECO:0007669"/>
    <property type="project" value="UniProtKB-SubCell"/>
</dbReference>
<reference evidence="12" key="1">
    <citation type="submission" date="2023-04" db="EMBL/GenBank/DDBJ databases">
        <title>Phytophthora fragariaefolia NBRC 109709.</title>
        <authorList>
            <person name="Ichikawa N."/>
            <person name="Sato H."/>
            <person name="Tonouchi N."/>
        </authorList>
    </citation>
    <scope>NUCLEOTIDE SEQUENCE</scope>
    <source>
        <strain evidence="12">NBRC 109709</strain>
    </source>
</reference>
<evidence type="ECO:0000256" key="10">
    <source>
        <dbReference type="SAM" id="MobiDB-lite"/>
    </source>
</evidence>
<comment type="subcellular location">
    <subcellularLocation>
        <location evidence="1">Membrane</location>
        <topology evidence="1">Multi-pass membrane protein</topology>
    </subcellularLocation>
</comment>
<dbReference type="Pfam" id="PF00654">
    <property type="entry name" value="Voltage_CLC"/>
    <property type="match status" value="3"/>
</dbReference>
<evidence type="ECO:0000256" key="6">
    <source>
        <dbReference type="ARBA" id="ARBA00023065"/>
    </source>
</evidence>
<evidence type="ECO:0000313" key="12">
    <source>
        <dbReference type="EMBL" id="GMF44624.1"/>
    </source>
</evidence>
<evidence type="ECO:0000256" key="3">
    <source>
        <dbReference type="ARBA" id="ARBA00022692"/>
    </source>
</evidence>
<feature type="transmembrane region" description="Helical" evidence="11">
    <location>
        <begin position="210"/>
        <end position="229"/>
    </location>
</feature>
<evidence type="ECO:0000256" key="2">
    <source>
        <dbReference type="ARBA" id="ARBA00022448"/>
    </source>
</evidence>
<evidence type="ECO:0000256" key="5">
    <source>
        <dbReference type="ARBA" id="ARBA00022989"/>
    </source>
</evidence>
<dbReference type="PRINTS" id="PR00762">
    <property type="entry name" value="CLCHANNEL"/>
</dbReference>
<evidence type="ECO:0000313" key="13">
    <source>
        <dbReference type="Proteomes" id="UP001165121"/>
    </source>
</evidence>
<feature type="transmembrane region" description="Helical" evidence="11">
    <location>
        <begin position="659"/>
        <end position="678"/>
    </location>
</feature>
<feature type="transmembrane region" description="Helical" evidence="11">
    <location>
        <begin position="120"/>
        <end position="153"/>
    </location>
</feature>
<keyword evidence="4" id="KW-0677">Repeat</keyword>
<keyword evidence="9" id="KW-0175">Coiled coil</keyword>
<feature type="transmembrane region" description="Helical" evidence="11">
    <location>
        <begin position="173"/>
        <end position="198"/>
    </location>
</feature>
<dbReference type="SUPFAM" id="SSF81340">
    <property type="entry name" value="Clc chloride channel"/>
    <property type="match status" value="3"/>
</dbReference>
<comment type="caution">
    <text evidence="12">The sequence shown here is derived from an EMBL/GenBank/DDBJ whole genome shotgun (WGS) entry which is preliminary data.</text>
</comment>
<feature type="transmembrane region" description="Helical" evidence="11">
    <location>
        <begin position="438"/>
        <end position="462"/>
    </location>
</feature>
<accession>A0A9W6XSY6</accession>
<feature type="compositionally biased region" description="Low complexity" evidence="10">
    <location>
        <begin position="1334"/>
        <end position="1350"/>
    </location>
</feature>
<keyword evidence="7 11" id="KW-0472">Membrane</keyword>
<feature type="coiled-coil region" evidence="9">
    <location>
        <begin position="915"/>
        <end position="987"/>
    </location>
</feature>
<feature type="transmembrane region" description="Helical" evidence="11">
    <location>
        <begin position="577"/>
        <end position="603"/>
    </location>
</feature>
<keyword evidence="13" id="KW-1185">Reference proteome</keyword>
<evidence type="ECO:0000256" key="9">
    <source>
        <dbReference type="SAM" id="Coils"/>
    </source>
</evidence>
<dbReference type="InterPro" id="IPR046342">
    <property type="entry name" value="CBS_dom_sf"/>
</dbReference>
<keyword evidence="3 11" id="KW-0812">Transmembrane</keyword>
<sequence>MKSDVLFERTNFTGFDMDGELFAFVLLGAITGIGAGLYCKMALAMRSVQVRLLEKFNLTKPSIQRRTFLVVSICLATAFITFPFGIMRISDRVMLNELFRDQDLSFPQWTQFTDSKHTTLFVYFILKLITSVLPCGAPISCGVFGPLFTMGAAVGRFYGETLMEVWSPNQSPATYAVVGAACFAASATQTVSTAVIFFELTGQLSHMVPVMIACIVAYFVSGIITPSIYDILASWAGMNSVCYDFNEHVLSQKAAKDYMGSVPVILTRDTTYEEAMQALVRVCALPAAVFDAMTWKWELRGFLRSTIMGYDTLLLFIYVIRLNVEHQSSYCTFLCFAPQMSDAKNPKVTDRIQELISQVLDIDKKKTAAVEDLSLLKFQPKDSSSTASMQLPNSPMAWLYLMILGSIAGFYGLLFDGWVRSFLRFRRILVEEIGAFSFGGYLIWVMWCVSFGMLSTCCGYYITPMSDGSGIPTMRGLFAGVFQNPDDLLSFRTLVAKTLGTLISSSSGLSVGRGGPFTQIMAMIGYLMGKIPLFRHANFGQANYNFIRADQGLSFPQWRAISDFPQTALMAYILMKFAITLLPCGAPISCGVFGPIFTTGAAIGRLYGEFLMIHWSPTQSPATYAVVGAAGFAGSVTQTVSTAVIVFELTGQLSHMLPVMISCIVAYFVSSMITPSFYDIVAEWAGLKSVSYDVNEYILGQKLAKDHMMPVPAVFTKETTYEEAIQALIEYLVSQVLDIDKRKIMAMEDLSLLNSEEKAESSTTNTVRATKLELGPPFNAFEFTSVPVQSYIPQVNSIPLPMQKHRRLTKIAQVGEEVNLHIVHKVASMSNWTQVYVVSLGKLQGVIHLDASLLALRTEGPSRNEVDAALTSIGLGTPDLWQKLGQELEGKTQLEQPRVSKKVLVKALRMQTEAMRYMVDEFDRLRDKMAEMEREARNTAKHVERVNSKLITVQGQVDDVNTKVYELEVQQNKQAEQLKEIDDVANQVRVNREEIQSIAGSVEKVKETHNDFVLQTEQKLTVIREDHEITKQFAMKIEDRLNEEQKELFLDSDHILHNKLSLAMWMEAVEKDNRRKDEALRDCTEKMIKQGRNVQDMMLETRRTLDDNTCAVEDVQRLLLEKADRTRVDEIIESKYEEICNQLDKALASVLGEEDEFKRASQELQQLVTHLSESKADKKDLLEVKEQVLYDSRVRQQVENLRSFIDIKMNRDDVFSALKTKADKDEMLALLKSLSESMNASIVQAQKSLNYADSAFLTGKQAGHHQHACHSSQKRGGMLPSLDREKCLSCNSQLRDPSTTSNGPISNKNPFQMAPVYGGGFVLPPGSIDKSTMRNRSNSLNSNNSASAPYLSPRTVATMASSGQLAESASEGLVGSGLGTATLATMAHLIFPGYRFLVGVDGRVYQADPEVVAQVHERTRLNPGLKLPQAVAPRKALPLLEDVGGD</sequence>
<gene>
    <name evidence="12" type="ORF">Pfra01_001563000</name>
</gene>
<feature type="transmembrane region" description="Helical" evidence="11">
    <location>
        <begin position="302"/>
        <end position="320"/>
    </location>
</feature>
<dbReference type="GO" id="GO:0005247">
    <property type="term" value="F:voltage-gated chloride channel activity"/>
    <property type="evidence" value="ECO:0007669"/>
    <property type="project" value="TreeGrafter"/>
</dbReference>
<keyword evidence="8" id="KW-0868">Chloride</keyword>